<dbReference type="Pfam" id="PF09955">
    <property type="entry name" value="DUF2189"/>
    <property type="match status" value="1"/>
</dbReference>
<feature type="transmembrane region" description="Helical" evidence="1">
    <location>
        <begin position="172"/>
        <end position="195"/>
    </location>
</feature>
<dbReference type="Proteomes" id="UP000032680">
    <property type="component" value="Unassembled WGS sequence"/>
</dbReference>
<feature type="transmembrane region" description="Helical" evidence="1">
    <location>
        <begin position="234"/>
        <end position="262"/>
    </location>
</feature>
<reference evidence="2 3" key="1">
    <citation type="submission" date="2012-11" db="EMBL/GenBank/DDBJ databases">
        <title>Whole genome sequence of Acidisphaera rubrifaciens HS-AP3.</title>
        <authorList>
            <person name="Azuma Y."/>
            <person name="Higashiura N."/>
            <person name="Hirakawa H."/>
            <person name="Matsushita K."/>
        </authorList>
    </citation>
    <scope>NUCLEOTIDE SEQUENCE [LARGE SCALE GENOMIC DNA]</scope>
    <source>
        <strain evidence="2 3">HS-AP3</strain>
    </source>
</reference>
<keyword evidence="3" id="KW-1185">Reference proteome</keyword>
<keyword evidence="1" id="KW-1133">Transmembrane helix</keyword>
<dbReference type="RefSeq" id="WP_048862140.1">
    <property type="nucleotide sequence ID" value="NZ_BANB01000489.1"/>
</dbReference>
<evidence type="ECO:0008006" key="4">
    <source>
        <dbReference type="Google" id="ProtNLM"/>
    </source>
</evidence>
<evidence type="ECO:0000256" key="1">
    <source>
        <dbReference type="SAM" id="Phobius"/>
    </source>
</evidence>
<comment type="caution">
    <text evidence="2">The sequence shown here is derived from an EMBL/GenBank/DDBJ whole genome shotgun (WGS) entry which is preliminary data.</text>
</comment>
<dbReference type="AlphaFoldDB" id="A0A0D6P9J7"/>
<keyword evidence="1" id="KW-0472">Membrane</keyword>
<keyword evidence="1" id="KW-0812">Transmembrane</keyword>
<evidence type="ECO:0000313" key="2">
    <source>
        <dbReference type="EMBL" id="GAN77868.1"/>
    </source>
</evidence>
<dbReference type="InterPro" id="IPR018692">
    <property type="entry name" value="DUF2189"/>
</dbReference>
<feature type="transmembrane region" description="Helical" evidence="1">
    <location>
        <begin position="121"/>
        <end position="141"/>
    </location>
</feature>
<organism evidence="2 3">
    <name type="scientific">Acidisphaera rubrifaciens HS-AP3</name>
    <dbReference type="NCBI Taxonomy" id="1231350"/>
    <lineage>
        <taxon>Bacteria</taxon>
        <taxon>Pseudomonadati</taxon>
        <taxon>Pseudomonadota</taxon>
        <taxon>Alphaproteobacteria</taxon>
        <taxon>Acetobacterales</taxon>
        <taxon>Acetobacteraceae</taxon>
        <taxon>Acidisphaera</taxon>
    </lineage>
</organism>
<feature type="transmembrane region" description="Helical" evidence="1">
    <location>
        <begin position="47"/>
        <end position="68"/>
    </location>
</feature>
<proteinExistence type="predicted"/>
<sequence>MTSNTLADARPAGAGVVVAPLAVRRITVADVLAALRQGLDDFRDSRAHLILLALIYPVLGLVLGRIASGADALPLIYPMVSGFALLGPFAAVGLYEMSKRREAGKPVSWGDAFDVRHSPQLGAIVLLGLLLGALFVLWLYAAAAVFEATLGRQALETAASGAWLHAVFTTRAGWALLILGNGVGFLFAAAALILGVVSFPLLVDRPLAATAGLQVTVALRASAAAVWANKLPMAVWGAVVAGGLILGSIPLLVGLAVVMPILGHATWHLYRKLIV</sequence>
<dbReference type="EMBL" id="BANB01000489">
    <property type="protein sequence ID" value="GAN77868.1"/>
    <property type="molecule type" value="Genomic_DNA"/>
</dbReference>
<feature type="transmembrane region" description="Helical" evidence="1">
    <location>
        <begin position="74"/>
        <end position="95"/>
    </location>
</feature>
<name>A0A0D6P9J7_9PROT</name>
<protein>
    <recommendedName>
        <fullName evidence="4">Cytochrome c oxidase subunit I</fullName>
    </recommendedName>
</protein>
<evidence type="ECO:0000313" key="3">
    <source>
        <dbReference type="Proteomes" id="UP000032680"/>
    </source>
</evidence>
<feature type="transmembrane region" description="Helical" evidence="1">
    <location>
        <begin position="207"/>
        <end position="228"/>
    </location>
</feature>
<dbReference type="OrthoDB" id="9809543at2"/>
<accession>A0A0D6P9J7</accession>
<gene>
    <name evidence="2" type="ORF">Asru_0489_02</name>
</gene>